<keyword evidence="4" id="KW-0804">Transcription</keyword>
<evidence type="ECO:0000259" key="6">
    <source>
        <dbReference type="Pfam" id="PF04542"/>
    </source>
</evidence>
<evidence type="ECO:0000256" key="3">
    <source>
        <dbReference type="ARBA" id="ARBA00023082"/>
    </source>
</evidence>
<feature type="region of interest" description="Disordered" evidence="5">
    <location>
        <begin position="1"/>
        <end position="28"/>
    </location>
</feature>
<dbReference type="InterPro" id="IPR014284">
    <property type="entry name" value="RNA_pol_sigma-70_dom"/>
</dbReference>
<dbReference type="Gene3D" id="1.10.1740.10">
    <property type="match status" value="1"/>
</dbReference>
<dbReference type="Pfam" id="PF08281">
    <property type="entry name" value="Sigma70_r4_2"/>
    <property type="match status" value="1"/>
</dbReference>
<reference evidence="8 9" key="1">
    <citation type="journal article" date="2019" name="Int. J. Syst. Evol. Microbiol.">
        <title>The Global Catalogue of Microorganisms (GCM) 10K type strain sequencing project: providing services to taxonomists for standard genome sequencing and annotation.</title>
        <authorList>
            <consortium name="The Broad Institute Genomics Platform"/>
            <consortium name="The Broad Institute Genome Sequencing Center for Infectious Disease"/>
            <person name="Wu L."/>
            <person name="Ma J."/>
        </authorList>
    </citation>
    <scope>NUCLEOTIDE SEQUENCE [LARGE SCALE GENOMIC DNA]</scope>
    <source>
        <strain evidence="8 9">JCM 15572</strain>
    </source>
</reference>
<dbReference type="NCBIfam" id="TIGR02937">
    <property type="entry name" value="sigma70-ECF"/>
    <property type="match status" value="1"/>
</dbReference>
<feature type="domain" description="RNA polymerase sigma factor 70 region 4 type 2" evidence="7">
    <location>
        <begin position="131"/>
        <end position="177"/>
    </location>
</feature>
<dbReference type="SUPFAM" id="SSF88659">
    <property type="entry name" value="Sigma3 and sigma4 domains of RNA polymerase sigma factors"/>
    <property type="match status" value="1"/>
</dbReference>
<organism evidence="8 9">
    <name type="scientific">Kribbella hippodromi</name>
    <dbReference type="NCBI Taxonomy" id="434347"/>
    <lineage>
        <taxon>Bacteria</taxon>
        <taxon>Bacillati</taxon>
        <taxon>Actinomycetota</taxon>
        <taxon>Actinomycetes</taxon>
        <taxon>Propionibacteriales</taxon>
        <taxon>Kribbellaceae</taxon>
        <taxon>Kribbella</taxon>
    </lineage>
</organism>
<dbReference type="InterPro" id="IPR013325">
    <property type="entry name" value="RNA_pol_sigma_r2"/>
</dbReference>
<evidence type="ECO:0000256" key="2">
    <source>
        <dbReference type="ARBA" id="ARBA00023015"/>
    </source>
</evidence>
<dbReference type="Gene3D" id="1.10.10.10">
    <property type="entry name" value="Winged helix-like DNA-binding domain superfamily/Winged helix DNA-binding domain"/>
    <property type="match status" value="1"/>
</dbReference>
<evidence type="ECO:0000313" key="8">
    <source>
        <dbReference type="EMBL" id="GAA1591142.1"/>
    </source>
</evidence>
<dbReference type="Proteomes" id="UP001501705">
    <property type="component" value="Unassembled WGS sequence"/>
</dbReference>
<comment type="similarity">
    <text evidence="1">Belongs to the sigma-70 factor family. ECF subfamily.</text>
</comment>
<keyword evidence="2" id="KW-0805">Transcription regulation</keyword>
<sequence>MTLIQTTPGPGSGEAARVVGGPPDPGPNGFDTLFRRHHDDVLRYFVRRLDIRADAADLVAETFLVAWRRMDAVPGAEPLPWLYGVARRVLANHRRGEVRRHGLADRLRDDLRTVPAEAEIALELRHAADVFRQLTDADRELLSLVAWEGLDTTQLAAALGCTRGTAAVRLHRARRRLDRLMNHHPENAAVNPAVNPAVTGEQPAPVRGENR</sequence>
<proteinExistence type="inferred from homology"/>
<evidence type="ECO:0000256" key="1">
    <source>
        <dbReference type="ARBA" id="ARBA00010641"/>
    </source>
</evidence>
<gene>
    <name evidence="8" type="ORF">GCM10009804_54160</name>
</gene>
<dbReference type="InterPro" id="IPR039425">
    <property type="entry name" value="RNA_pol_sigma-70-like"/>
</dbReference>
<feature type="region of interest" description="Disordered" evidence="5">
    <location>
        <begin position="186"/>
        <end position="211"/>
    </location>
</feature>
<dbReference type="EMBL" id="BAAAPH010000019">
    <property type="protein sequence ID" value="GAA1591142.1"/>
    <property type="molecule type" value="Genomic_DNA"/>
</dbReference>
<evidence type="ECO:0000259" key="7">
    <source>
        <dbReference type="Pfam" id="PF08281"/>
    </source>
</evidence>
<feature type="compositionally biased region" description="Low complexity" evidence="5">
    <location>
        <begin position="187"/>
        <end position="198"/>
    </location>
</feature>
<evidence type="ECO:0000256" key="4">
    <source>
        <dbReference type="ARBA" id="ARBA00023163"/>
    </source>
</evidence>
<keyword evidence="9" id="KW-1185">Reference proteome</keyword>
<dbReference type="PANTHER" id="PTHR43133">
    <property type="entry name" value="RNA POLYMERASE ECF-TYPE SIGMA FACTO"/>
    <property type="match status" value="1"/>
</dbReference>
<feature type="domain" description="RNA polymerase sigma-70 region 2" evidence="6">
    <location>
        <begin position="33"/>
        <end position="99"/>
    </location>
</feature>
<dbReference type="PANTHER" id="PTHR43133:SF25">
    <property type="entry name" value="RNA POLYMERASE SIGMA FACTOR RFAY-RELATED"/>
    <property type="match status" value="1"/>
</dbReference>
<accession>A0ABN2DZ24</accession>
<dbReference type="Pfam" id="PF04542">
    <property type="entry name" value="Sigma70_r2"/>
    <property type="match status" value="1"/>
</dbReference>
<evidence type="ECO:0008006" key="10">
    <source>
        <dbReference type="Google" id="ProtNLM"/>
    </source>
</evidence>
<keyword evidence="3" id="KW-0731">Sigma factor</keyword>
<name>A0ABN2DZ24_9ACTN</name>
<dbReference type="InterPro" id="IPR036388">
    <property type="entry name" value="WH-like_DNA-bd_sf"/>
</dbReference>
<protein>
    <recommendedName>
        <fullName evidence="10">Sigma-70 family RNA polymerase sigma factor</fullName>
    </recommendedName>
</protein>
<dbReference type="InterPro" id="IPR013249">
    <property type="entry name" value="RNA_pol_sigma70_r4_t2"/>
</dbReference>
<evidence type="ECO:0000256" key="5">
    <source>
        <dbReference type="SAM" id="MobiDB-lite"/>
    </source>
</evidence>
<dbReference type="RefSeq" id="WP_344237650.1">
    <property type="nucleotide sequence ID" value="NZ_BAAAPH010000019.1"/>
</dbReference>
<evidence type="ECO:0000313" key="9">
    <source>
        <dbReference type="Proteomes" id="UP001501705"/>
    </source>
</evidence>
<dbReference type="SUPFAM" id="SSF88946">
    <property type="entry name" value="Sigma2 domain of RNA polymerase sigma factors"/>
    <property type="match status" value="1"/>
</dbReference>
<dbReference type="InterPro" id="IPR013324">
    <property type="entry name" value="RNA_pol_sigma_r3/r4-like"/>
</dbReference>
<dbReference type="InterPro" id="IPR007627">
    <property type="entry name" value="RNA_pol_sigma70_r2"/>
</dbReference>
<comment type="caution">
    <text evidence="8">The sequence shown here is derived from an EMBL/GenBank/DDBJ whole genome shotgun (WGS) entry which is preliminary data.</text>
</comment>